<evidence type="ECO:0000313" key="4">
    <source>
        <dbReference type="EMBL" id="KAH0570903.1"/>
    </source>
</evidence>
<evidence type="ECO:0000313" key="5">
    <source>
        <dbReference type="Proteomes" id="UP000018208"/>
    </source>
</evidence>
<dbReference type="InterPro" id="IPR029039">
    <property type="entry name" value="Flavoprotein-like_sf"/>
</dbReference>
<dbReference type="PANTHER" id="PTHR43717:SF1">
    <property type="entry name" value="ANAEROBIC NITRIC OXIDE REDUCTASE FLAVORUBREDOXIN"/>
    <property type="match status" value="1"/>
</dbReference>
<gene>
    <name evidence="2" type="ORF">SS50377_10814</name>
    <name evidence="4" type="ORF">SS50377_27196</name>
</gene>
<organism evidence="2">
    <name type="scientific">Spironucleus salmonicida</name>
    <dbReference type="NCBI Taxonomy" id="348837"/>
    <lineage>
        <taxon>Eukaryota</taxon>
        <taxon>Metamonada</taxon>
        <taxon>Diplomonadida</taxon>
        <taxon>Hexamitidae</taxon>
        <taxon>Hexamitinae</taxon>
        <taxon>Spironucleus</taxon>
    </lineage>
</organism>
<name>K7REL8_9EUKA</name>
<keyword evidence="5" id="KW-1185">Reference proteome</keyword>
<dbReference type="GO" id="GO:0009055">
    <property type="term" value="F:electron transfer activity"/>
    <property type="evidence" value="ECO:0007669"/>
    <property type="project" value="InterPro"/>
</dbReference>
<accession>K7REL8</accession>
<dbReference type="VEuPathDB" id="GiardiaDB:SS50377_27196"/>
<dbReference type="Pfam" id="PF00258">
    <property type="entry name" value="Flavodoxin_1"/>
    <property type="match status" value="1"/>
</dbReference>
<feature type="domain" description="Flavodoxin-like" evidence="1">
    <location>
        <begin position="258"/>
        <end position="401"/>
    </location>
</feature>
<dbReference type="EMBL" id="JX549100">
    <property type="protein sequence ID" value="AFV80075.1"/>
    <property type="molecule type" value="Genomic_DNA"/>
</dbReference>
<dbReference type="OrthoDB" id="432169at2759"/>
<dbReference type="PIRSF" id="PIRSF005243">
    <property type="entry name" value="ROO"/>
    <property type="match status" value="1"/>
</dbReference>
<reference evidence="2" key="1">
    <citation type="journal article" date="2013" name="Nat. Commun.">
        <title>Hydrogenosomes in the diplomonad Spironucleus salmonicida.</title>
        <authorList>
            <person name="Jerlstrom-Hultqvist J."/>
            <person name="Einarsson E."/>
            <person name="Xu F."/>
            <person name="Hjort K."/>
            <person name="Ek B."/>
            <person name="Steinhauf D."/>
            <person name="Hultenby K."/>
            <person name="Bergquist J."/>
            <person name="Andersson J.O."/>
            <person name="Svard S.G."/>
        </authorList>
    </citation>
    <scope>NUCLEOTIDE SEQUENCE</scope>
    <source>
        <strain evidence="2">ATCC 50377</strain>
    </source>
</reference>
<dbReference type="Gene3D" id="3.40.50.360">
    <property type="match status" value="1"/>
</dbReference>
<dbReference type="Gene3D" id="3.60.15.10">
    <property type="entry name" value="Ribonuclease Z/Hydroxyacylglutathione hydrolase-like"/>
    <property type="match status" value="1"/>
</dbReference>
<proteinExistence type="predicted"/>
<dbReference type="InterPro" id="IPR036866">
    <property type="entry name" value="RibonucZ/Hydroxyglut_hydro"/>
</dbReference>
<reference evidence="3 4" key="2">
    <citation type="journal article" date="2014" name="PLoS Genet.">
        <title>The Genome of Spironucleus salmonicida Highlights a Fish Pathogen Adapted to Fluctuating Environments.</title>
        <authorList>
            <person name="Xu F."/>
            <person name="Jerlstrom-Hultqvist J."/>
            <person name="Einarsson E."/>
            <person name="Astvaldsson A."/>
            <person name="Svard S.G."/>
            <person name="Andersson J.O."/>
        </authorList>
    </citation>
    <scope>NUCLEOTIDE SEQUENCE</scope>
    <source>
        <strain evidence="4">ATCC 50377</strain>
    </source>
</reference>
<evidence type="ECO:0000259" key="1">
    <source>
        <dbReference type="PROSITE" id="PS50902"/>
    </source>
</evidence>
<dbReference type="Proteomes" id="UP000018208">
    <property type="component" value="Unassembled WGS sequence"/>
</dbReference>
<dbReference type="Pfam" id="PF19583">
    <property type="entry name" value="ODP"/>
    <property type="match status" value="1"/>
</dbReference>
<sequence length="406" mass="45083">MAFLPNPQPMLDDIHWVGIVDWAVRIFHGYHTDEGSSYNSYLIMDEQPTLIDSVKYPFVQEHLERIQAVCALDKIKFIIMNHAEGDHTSSLPLFINQCVNATIVTNKICMNHLQILYPSLKNFDRWQIVDAKSTLNIGKRTLKFVPVPLLHWPDSMFTYSEFDQTLFSNDGFGQHLASAERWSDELPQGQIERLMDEYTANILGHVPHLIKKAVEAASTLSIKNILVAHGASYRGDAVGWAVKKYFDFGAQTHFKPKVSIVYDTMYGTTARAALAIAEGVKSAGAVPHMLPLSAADITKAALNFYDSPCVALGSPTLNSTYMPAQAAVINYCGGLKLLNTRETFLFGAYGWAEKATKDMKADVEKVGAVNSIPAVTWKYNVDVDVLNKCKEAGFQLGKKALVRCGK</sequence>
<dbReference type="InterPro" id="IPR001279">
    <property type="entry name" value="Metallo-B-lactamas"/>
</dbReference>
<dbReference type="SUPFAM" id="SSF56281">
    <property type="entry name" value="Metallo-hydrolase/oxidoreductase"/>
    <property type="match status" value="1"/>
</dbReference>
<evidence type="ECO:0000313" key="2">
    <source>
        <dbReference type="EMBL" id="AFV80075.1"/>
    </source>
</evidence>
<protein>
    <submittedName>
        <fullName evidence="2">A-type flavoprotein 2</fullName>
    </submittedName>
</protein>
<dbReference type="GO" id="GO:0046872">
    <property type="term" value="F:metal ion binding"/>
    <property type="evidence" value="ECO:0007669"/>
    <property type="project" value="InterPro"/>
</dbReference>
<evidence type="ECO:0000313" key="3">
    <source>
        <dbReference type="EMBL" id="EST48966.1"/>
    </source>
</evidence>
<dbReference type="CDD" id="cd07709">
    <property type="entry name" value="flavodiiron_proteins_MBL-fold"/>
    <property type="match status" value="1"/>
</dbReference>
<dbReference type="InterPro" id="IPR045761">
    <property type="entry name" value="ODP_dom"/>
</dbReference>
<dbReference type="GO" id="GO:0016491">
    <property type="term" value="F:oxidoreductase activity"/>
    <property type="evidence" value="ECO:0007669"/>
    <property type="project" value="InterPro"/>
</dbReference>
<dbReference type="EMBL" id="KI545970">
    <property type="protein sequence ID" value="EST48966.1"/>
    <property type="molecule type" value="Genomic_DNA"/>
</dbReference>
<dbReference type="PROSITE" id="PS50902">
    <property type="entry name" value="FLAVODOXIN_LIKE"/>
    <property type="match status" value="1"/>
</dbReference>
<dbReference type="PANTHER" id="PTHR43717">
    <property type="entry name" value="ANAEROBIC NITRIC OXIDE REDUCTASE FLAVORUBREDOXIN"/>
    <property type="match status" value="1"/>
</dbReference>
<dbReference type="InterPro" id="IPR008254">
    <property type="entry name" value="Flavodoxin/NO_synth"/>
</dbReference>
<dbReference type="SMART" id="SM00849">
    <property type="entry name" value="Lactamase_B"/>
    <property type="match status" value="1"/>
</dbReference>
<dbReference type="GO" id="GO:0010181">
    <property type="term" value="F:FMN binding"/>
    <property type="evidence" value="ECO:0007669"/>
    <property type="project" value="InterPro"/>
</dbReference>
<dbReference type="SUPFAM" id="SSF52218">
    <property type="entry name" value="Flavoproteins"/>
    <property type="match status" value="1"/>
</dbReference>
<reference evidence="4" key="3">
    <citation type="submission" date="2020-12" db="EMBL/GenBank/DDBJ databases">
        <title>New Spironucleus salmonicida genome in near-complete chromosomes.</title>
        <authorList>
            <person name="Xu F."/>
            <person name="Kurt Z."/>
            <person name="Jimenez-Gonzalez A."/>
            <person name="Astvaldsson A."/>
            <person name="Andersson J.O."/>
            <person name="Svard S.G."/>
        </authorList>
    </citation>
    <scope>NUCLEOTIDE SEQUENCE</scope>
    <source>
        <strain evidence="4">ATCC 50377</strain>
    </source>
</reference>
<dbReference type="InterPro" id="IPR016440">
    <property type="entry name" value="Rubredoxin-O_OxRdtase"/>
</dbReference>
<dbReference type="EMBL" id="AUWU02000007">
    <property type="protein sequence ID" value="KAH0570903.1"/>
    <property type="molecule type" value="Genomic_DNA"/>
</dbReference>
<dbReference type="AlphaFoldDB" id="K7REL8"/>